<feature type="domain" description="Alpha/beta hydrolase fold-3" evidence="1">
    <location>
        <begin position="126"/>
        <end position="331"/>
    </location>
</feature>
<evidence type="ECO:0000259" key="1">
    <source>
        <dbReference type="Pfam" id="PF07859"/>
    </source>
</evidence>
<dbReference type="SUPFAM" id="SSF53474">
    <property type="entry name" value="alpha/beta-Hydrolases"/>
    <property type="match status" value="1"/>
</dbReference>
<dbReference type="Gene3D" id="3.40.50.1820">
    <property type="entry name" value="alpha/beta hydrolase"/>
    <property type="match status" value="1"/>
</dbReference>
<comment type="caution">
    <text evidence="2">The sequence shown here is derived from an EMBL/GenBank/DDBJ whole genome shotgun (WGS) entry which is preliminary data.</text>
</comment>
<keyword evidence="3" id="KW-1185">Reference proteome</keyword>
<dbReference type="RefSeq" id="WP_379054416.1">
    <property type="nucleotide sequence ID" value="NZ_JBHTKB010000001.1"/>
</dbReference>
<dbReference type="Proteomes" id="UP001597128">
    <property type="component" value="Unassembled WGS sequence"/>
</dbReference>
<dbReference type="PANTHER" id="PTHR23025:SF4">
    <property type="entry name" value="ALPHA_BETA HYDROLASE FOLD-3 DOMAIN-CONTAINING PROTEIN"/>
    <property type="match status" value="1"/>
</dbReference>
<evidence type="ECO:0000313" key="2">
    <source>
        <dbReference type="EMBL" id="MFD0911935.1"/>
    </source>
</evidence>
<dbReference type="GO" id="GO:0016787">
    <property type="term" value="F:hydrolase activity"/>
    <property type="evidence" value="ECO:0007669"/>
    <property type="project" value="UniProtKB-KW"/>
</dbReference>
<keyword evidence="2" id="KW-0378">Hydrolase</keyword>
<proteinExistence type="predicted"/>
<dbReference type="InterPro" id="IPR013094">
    <property type="entry name" value="AB_hydrolase_3"/>
</dbReference>
<name>A0ABW3F116_9PROT</name>
<reference evidence="3" key="1">
    <citation type="journal article" date="2019" name="Int. J. Syst. Evol. Microbiol.">
        <title>The Global Catalogue of Microorganisms (GCM) 10K type strain sequencing project: providing services to taxonomists for standard genome sequencing and annotation.</title>
        <authorList>
            <consortium name="The Broad Institute Genomics Platform"/>
            <consortium name="The Broad Institute Genome Sequencing Center for Infectious Disease"/>
            <person name="Wu L."/>
            <person name="Ma J."/>
        </authorList>
    </citation>
    <scope>NUCLEOTIDE SEQUENCE [LARGE SCALE GENOMIC DNA]</scope>
    <source>
        <strain evidence="3">CCUG 58412</strain>
    </source>
</reference>
<dbReference type="InterPro" id="IPR029058">
    <property type="entry name" value="AB_hydrolase_fold"/>
</dbReference>
<dbReference type="PANTHER" id="PTHR23025">
    <property type="entry name" value="TRIACYLGLYCEROL LIPASE"/>
    <property type="match status" value="1"/>
</dbReference>
<evidence type="ECO:0000313" key="3">
    <source>
        <dbReference type="Proteomes" id="UP001597128"/>
    </source>
</evidence>
<dbReference type="EMBL" id="JBHTKB010000001">
    <property type="protein sequence ID" value="MFD0911935.1"/>
    <property type="molecule type" value="Genomic_DNA"/>
</dbReference>
<organism evidence="2 3">
    <name type="scientific">Methylophilus luteus</name>
    <dbReference type="NCBI Taxonomy" id="640108"/>
    <lineage>
        <taxon>Bacteria</taxon>
        <taxon>Pseudomonadati</taxon>
        <taxon>Pseudomonadota</taxon>
        <taxon>Betaproteobacteria</taxon>
        <taxon>Nitrosomonadales</taxon>
        <taxon>Methylophilaceae</taxon>
        <taxon>Methylophilus</taxon>
    </lineage>
</organism>
<sequence>MTTTSRSDPLLNKVAGIIPAIEGSAPVEAIKRAIGGEPPKADPDMQLVLDALGSLGGKPIETLSPQEARQQPTPTDAVKKILKDNGHPPRAQLFTTSTISIPGGPLGSVQAQVYTPLVGDGPFPVILYFHGGGFVIADTKTYEGSIIALTQGAQAIVVSLDYHQAPEHQFPTQPNEAFAAYQWLLSHAEELNGDRKRIAVAGESAGGNLAAVVSLMARDKDVTLPVHQLLIYPLVNNNVFNSSYIDNANAKPLNAAMMNWFFKHYSEPLDAYSSYALPDKASSLANLPPATVITAEIDPLYEEGKEFAERLESDGVPVAYRHYTGVVHEFFGMADVVAKAREAQVFAIAELRKAFDTA</sequence>
<gene>
    <name evidence="2" type="ORF">ACFQ1Z_00110</name>
</gene>
<dbReference type="Pfam" id="PF07859">
    <property type="entry name" value="Abhydrolase_3"/>
    <property type="match status" value="1"/>
</dbReference>
<accession>A0ABW3F116</accession>
<protein>
    <submittedName>
        <fullName evidence="2">Alpha/beta hydrolase</fullName>
    </submittedName>
</protein>